<protein>
    <recommendedName>
        <fullName evidence="4">GTP cyclohydrolase 1</fullName>
        <ecNumber evidence="3">3.5.4.16</ecNumber>
    </recommendedName>
    <alternativeName>
        <fullName evidence="7">GTP cyclohydrolase I</fullName>
    </alternativeName>
</protein>
<dbReference type="NCBIfam" id="TIGR00063">
    <property type="entry name" value="folE"/>
    <property type="match status" value="1"/>
</dbReference>
<sequence>MEHFSVSTNGQTLVPIQQRFGTAKLAFNIHANGRTPHDPAPRRSLASDWAESEQPTDVKSCLAGIHENQRLSKVSKAVEDILEALGEDKHREGLVKTPTRFAKAMLFFTKGYGEDPTSVLEGAIFHESNHGLVLVKDIEFSSLCEHHLVPFVGKVHLAYLPNGRVVGLSKVARIVEVFARRFQVQERLTREIADSMFDILKPLGVAVVIEATHFCMVMRGVQKLAASTTTTCMLGEFQTNREQREDFWRTLNRPT</sequence>
<dbReference type="NCBIfam" id="NF006826">
    <property type="entry name" value="PRK09347.1-3"/>
    <property type="match status" value="1"/>
</dbReference>
<evidence type="ECO:0000256" key="3">
    <source>
        <dbReference type="ARBA" id="ARBA00012715"/>
    </source>
</evidence>
<evidence type="ECO:0000313" key="11">
    <source>
        <dbReference type="Proteomes" id="UP001586593"/>
    </source>
</evidence>
<dbReference type="Proteomes" id="UP001586593">
    <property type="component" value="Unassembled WGS sequence"/>
</dbReference>
<evidence type="ECO:0000256" key="1">
    <source>
        <dbReference type="ARBA" id="ARBA00005080"/>
    </source>
</evidence>
<dbReference type="Gene3D" id="1.10.286.10">
    <property type="match status" value="1"/>
</dbReference>
<dbReference type="InterPro" id="IPR001474">
    <property type="entry name" value="GTP_CycHdrlase_I"/>
</dbReference>
<dbReference type="SUPFAM" id="SSF55620">
    <property type="entry name" value="Tetrahydrobiopterin biosynthesis enzymes-like"/>
    <property type="match status" value="1"/>
</dbReference>
<evidence type="ECO:0000259" key="9">
    <source>
        <dbReference type="Pfam" id="PF01227"/>
    </source>
</evidence>
<dbReference type="PANTHER" id="PTHR11109">
    <property type="entry name" value="GTP CYCLOHYDROLASE I"/>
    <property type="match status" value="1"/>
</dbReference>
<reference evidence="10 11" key="1">
    <citation type="journal article" date="2024" name="Commun. Biol.">
        <title>Comparative genomic analysis of thermophilic fungi reveals convergent evolutionary adaptations and gene losses.</title>
        <authorList>
            <person name="Steindorff A.S."/>
            <person name="Aguilar-Pontes M.V."/>
            <person name="Robinson A.J."/>
            <person name="Andreopoulos B."/>
            <person name="LaButti K."/>
            <person name="Kuo A."/>
            <person name="Mondo S."/>
            <person name="Riley R."/>
            <person name="Otillar R."/>
            <person name="Haridas S."/>
            <person name="Lipzen A."/>
            <person name="Grimwood J."/>
            <person name="Schmutz J."/>
            <person name="Clum A."/>
            <person name="Reid I.D."/>
            <person name="Moisan M.C."/>
            <person name="Butler G."/>
            <person name="Nguyen T.T.M."/>
            <person name="Dewar K."/>
            <person name="Conant G."/>
            <person name="Drula E."/>
            <person name="Henrissat B."/>
            <person name="Hansel C."/>
            <person name="Singer S."/>
            <person name="Hutchinson M.I."/>
            <person name="de Vries R.P."/>
            <person name="Natvig D.O."/>
            <person name="Powell A.J."/>
            <person name="Tsang A."/>
            <person name="Grigoriev I.V."/>
        </authorList>
    </citation>
    <scope>NUCLEOTIDE SEQUENCE [LARGE SCALE GENOMIC DNA]</scope>
    <source>
        <strain evidence="10 11">ATCC 24622</strain>
    </source>
</reference>
<evidence type="ECO:0000256" key="6">
    <source>
        <dbReference type="ARBA" id="ARBA00022909"/>
    </source>
</evidence>
<comment type="similarity">
    <text evidence="2">Belongs to the GTP cyclohydrolase I family.</text>
</comment>
<keyword evidence="11" id="KW-1185">Reference proteome</keyword>
<evidence type="ECO:0000256" key="4">
    <source>
        <dbReference type="ARBA" id="ARBA00017272"/>
    </source>
</evidence>
<feature type="region of interest" description="Disordered" evidence="8">
    <location>
        <begin position="31"/>
        <end position="50"/>
    </location>
</feature>
<dbReference type="InterPro" id="IPR043134">
    <property type="entry name" value="GTP-CH-I_N"/>
</dbReference>
<dbReference type="InterPro" id="IPR020602">
    <property type="entry name" value="GTP_CycHdrlase_I_dom"/>
</dbReference>
<dbReference type="PROSITE" id="PS00860">
    <property type="entry name" value="GTP_CYCLOHYDROL_1_2"/>
    <property type="match status" value="1"/>
</dbReference>
<dbReference type="PANTHER" id="PTHR11109:SF7">
    <property type="entry name" value="GTP CYCLOHYDROLASE 1"/>
    <property type="match status" value="1"/>
</dbReference>
<dbReference type="InterPro" id="IPR018234">
    <property type="entry name" value="GTP_CycHdrlase_I_CS"/>
</dbReference>
<evidence type="ECO:0000256" key="7">
    <source>
        <dbReference type="ARBA" id="ARBA00030854"/>
    </source>
</evidence>
<dbReference type="InterPro" id="IPR043133">
    <property type="entry name" value="GTP-CH-I_C/QueF"/>
</dbReference>
<dbReference type="NCBIfam" id="NF006825">
    <property type="entry name" value="PRK09347.1-2"/>
    <property type="match status" value="1"/>
</dbReference>
<organism evidence="10 11">
    <name type="scientific">Phialemonium thermophilum</name>
    <dbReference type="NCBI Taxonomy" id="223376"/>
    <lineage>
        <taxon>Eukaryota</taxon>
        <taxon>Fungi</taxon>
        <taxon>Dikarya</taxon>
        <taxon>Ascomycota</taxon>
        <taxon>Pezizomycotina</taxon>
        <taxon>Sordariomycetes</taxon>
        <taxon>Sordariomycetidae</taxon>
        <taxon>Cephalothecales</taxon>
        <taxon>Cephalothecaceae</taxon>
        <taxon>Phialemonium</taxon>
    </lineage>
</organism>
<comment type="pathway">
    <text evidence="1">Cofactor biosynthesis; 7,8-dihydroneopterin triphosphate biosynthesis; 7,8-dihydroneopterin triphosphate from GTP: step 1/1.</text>
</comment>
<dbReference type="Gene3D" id="3.30.1130.10">
    <property type="match status" value="1"/>
</dbReference>
<dbReference type="HAMAP" id="MF_00223">
    <property type="entry name" value="FolE"/>
    <property type="match status" value="1"/>
</dbReference>
<evidence type="ECO:0000256" key="5">
    <source>
        <dbReference type="ARBA" id="ARBA00022801"/>
    </source>
</evidence>
<dbReference type="CDD" id="cd00642">
    <property type="entry name" value="GTP_cyclohydro1"/>
    <property type="match status" value="1"/>
</dbReference>
<keyword evidence="5" id="KW-0378">Hydrolase</keyword>
<feature type="domain" description="GTP cyclohydrolase I" evidence="9">
    <location>
        <begin position="75"/>
        <end position="250"/>
    </location>
</feature>
<keyword evidence="6" id="KW-0289">Folate biosynthesis</keyword>
<evidence type="ECO:0000256" key="2">
    <source>
        <dbReference type="ARBA" id="ARBA00008085"/>
    </source>
</evidence>
<dbReference type="EMBL" id="JAZHXJ010000434">
    <property type="protein sequence ID" value="KAL1861356.1"/>
    <property type="molecule type" value="Genomic_DNA"/>
</dbReference>
<accession>A0ABR3WG63</accession>
<gene>
    <name evidence="10" type="ORF">VTK73DRAFT_7131</name>
</gene>
<proteinExistence type="inferred from homology"/>
<comment type="caution">
    <text evidence="10">The sequence shown here is derived from an EMBL/GenBank/DDBJ whole genome shotgun (WGS) entry which is preliminary data.</text>
</comment>
<dbReference type="PROSITE" id="PS00859">
    <property type="entry name" value="GTP_CYCLOHYDROL_1_1"/>
    <property type="match status" value="1"/>
</dbReference>
<name>A0ABR3WG63_9PEZI</name>
<evidence type="ECO:0000313" key="10">
    <source>
        <dbReference type="EMBL" id="KAL1861356.1"/>
    </source>
</evidence>
<dbReference type="EC" id="3.5.4.16" evidence="3"/>
<evidence type="ECO:0000256" key="8">
    <source>
        <dbReference type="SAM" id="MobiDB-lite"/>
    </source>
</evidence>
<dbReference type="Pfam" id="PF01227">
    <property type="entry name" value="GTP_cyclohydroI"/>
    <property type="match status" value="1"/>
</dbReference>